<dbReference type="PIRSF" id="PIRSF000530">
    <property type="entry name" value="Galactokinase"/>
    <property type="match status" value="1"/>
</dbReference>
<evidence type="ECO:0000256" key="5">
    <source>
        <dbReference type="ARBA" id="ARBA00022777"/>
    </source>
</evidence>
<evidence type="ECO:0000256" key="10">
    <source>
        <dbReference type="NCBIfam" id="TIGR00131"/>
    </source>
</evidence>
<feature type="domain" description="Galactokinase N-terminal" evidence="13">
    <location>
        <begin position="6"/>
        <end position="38"/>
    </location>
</feature>
<evidence type="ECO:0000256" key="7">
    <source>
        <dbReference type="ARBA" id="ARBA00022842"/>
    </source>
</evidence>
<dbReference type="InterPro" id="IPR006203">
    <property type="entry name" value="GHMP_knse_ATP-bd_CS"/>
</dbReference>
<dbReference type="Gene3D" id="3.30.70.890">
    <property type="entry name" value="GHMP kinase, C-terminal domain"/>
    <property type="match status" value="1"/>
</dbReference>
<comment type="similarity">
    <text evidence="1">Belongs to the GHMP kinase family. GalK subfamily.</text>
</comment>
<dbReference type="Gene3D" id="3.30.230.10">
    <property type="match status" value="1"/>
</dbReference>
<evidence type="ECO:0000256" key="9">
    <source>
        <dbReference type="ARBA" id="ARBA00023277"/>
    </source>
</evidence>
<feature type="domain" description="GHMP kinase C-terminal" evidence="12">
    <location>
        <begin position="253"/>
        <end position="327"/>
    </location>
</feature>
<dbReference type="GO" id="GO:0004335">
    <property type="term" value="F:galactokinase activity"/>
    <property type="evidence" value="ECO:0007669"/>
    <property type="project" value="UniProtKB-UniRule"/>
</dbReference>
<feature type="domain" description="GHMP kinase N-terminal" evidence="11">
    <location>
        <begin position="74"/>
        <end position="153"/>
    </location>
</feature>
<dbReference type="PANTHER" id="PTHR10457">
    <property type="entry name" value="MEVALONATE KINASE/GALACTOKINASE"/>
    <property type="match status" value="1"/>
</dbReference>
<dbReference type="InterPro" id="IPR019539">
    <property type="entry name" value="GalKase_N"/>
</dbReference>
<keyword evidence="5 14" id="KW-0418">Kinase</keyword>
<dbReference type="PROSITE" id="PS00106">
    <property type="entry name" value="GALACTOKINASE"/>
    <property type="match status" value="1"/>
</dbReference>
<dbReference type="Proteomes" id="UP000321571">
    <property type="component" value="Unassembled WGS sequence"/>
</dbReference>
<dbReference type="GO" id="GO:0006012">
    <property type="term" value="P:galactose metabolic process"/>
    <property type="evidence" value="ECO:0007669"/>
    <property type="project" value="UniProtKB-UniRule"/>
</dbReference>
<keyword evidence="6" id="KW-0067">ATP-binding</keyword>
<dbReference type="PROSITE" id="PS00627">
    <property type="entry name" value="GHMP_KINASES_ATP"/>
    <property type="match status" value="1"/>
</dbReference>
<keyword evidence="7" id="KW-0460">Magnesium</keyword>
<keyword evidence="8" id="KW-0299">Galactose metabolism</keyword>
<dbReference type="PRINTS" id="PR00473">
    <property type="entry name" value="GALCTOKINASE"/>
</dbReference>
<dbReference type="InterPro" id="IPR020568">
    <property type="entry name" value="Ribosomal_Su5_D2-typ_SF"/>
</dbReference>
<sequence>MADVRTWRIPGRVNLIGEHLDYSGGPALPFAIDRGLTLKARARDDDTVNVWSDGRKASFTVGESTDDWAALVAGVVRAVPGARGADLVVESDLPVGAGLSSSAALTCGVASALDELGSLGLSRMDVAKASQQAEHETSGAPTGLMDQLAVLHGRAGHAVLVDCATDPPSVREVPIDVEADGLALVVIVTGASHEHGTSGYADRRRECEEAAALLGLDHLAEAGPDAILRIEDETLKARTRHVITETARVRGALRAVESGAWTQLGTMLTASHASLRDDFQVSCAELDVAVDAALEAGALGARMTGGGFGGSAVALVPQDRVRPVRELVEQRYDSVGWPAPDIFVVHPSDGARLEA</sequence>
<dbReference type="InterPro" id="IPR006206">
    <property type="entry name" value="Mevalonate/galactokinase"/>
</dbReference>
<dbReference type="AlphaFoldDB" id="A0A5C8NEK5"/>
<dbReference type="OrthoDB" id="250531at2"/>
<keyword evidence="9" id="KW-0119">Carbohydrate metabolism</keyword>
<proteinExistence type="inferred from homology"/>
<dbReference type="GO" id="GO:0005829">
    <property type="term" value="C:cytosol"/>
    <property type="evidence" value="ECO:0007669"/>
    <property type="project" value="TreeGrafter"/>
</dbReference>
<keyword evidence="3" id="KW-0479">Metal-binding</keyword>
<evidence type="ECO:0000256" key="8">
    <source>
        <dbReference type="ARBA" id="ARBA00023144"/>
    </source>
</evidence>
<dbReference type="InterPro" id="IPR006204">
    <property type="entry name" value="GHMP_kinase_N_dom"/>
</dbReference>
<dbReference type="PANTHER" id="PTHR10457:SF7">
    <property type="entry name" value="GALACTOKINASE-RELATED"/>
    <property type="match status" value="1"/>
</dbReference>
<evidence type="ECO:0000256" key="4">
    <source>
        <dbReference type="ARBA" id="ARBA00022741"/>
    </source>
</evidence>
<dbReference type="PRINTS" id="PR00959">
    <property type="entry name" value="MEVGALKINASE"/>
</dbReference>
<dbReference type="EC" id="2.7.1.6" evidence="10"/>
<evidence type="ECO:0000259" key="13">
    <source>
        <dbReference type="Pfam" id="PF10509"/>
    </source>
</evidence>
<dbReference type="InterPro" id="IPR019741">
    <property type="entry name" value="Galactokinase_CS"/>
</dbReference>
<evidence type="ECO:0000313" key="14">
    <source>
        <dbReference type="EMBL" id="TXL57285.1"/>
    </source>
</evidence>
<evidence type="ECO:0000259" key="12">
    <source>
        <dbReference type="Pfam" id="PF08544"/>
    </source>
</evidence>
<protein>
    <recommendedName>
        <fullName evidence="10">Galactokinase</fullName>
        <ecNumber evidence="10">2.7.1.6</ecNumber>
    </recommendedName>
</protein>
<dbReference type="InterPro" id="IPR036554">
    <property type="entry name" value="GHMP_kinase_C_sf"/>
</dbReference>
<keyword evidence="15" id="KW-1185">Reference proteome</keyword>
<dbReference type="Pfam" id="PF00288">
    <property type="entry name" value="GHMP_kinases_N"/>
    <property type="match status" value="1"/>
</dbReference>
<dbReference type="Pfam" id="PF08544">
    <property type="entry name" value="GHMP_kinases_C"/>
    <property type="match status" value="1"/>
</dbReference>
<keyword evidence="2 14" id="KW-0808">Transferase</keyword>
<dbReference type="InterPro" id="IPR014721">
    <property type="entry name" value="Ribsml_uS5_D2-typ_fold_subgr"/>
</dbReference>
<dbReference type="FunFam" id="3.30.70.890:FF:000001">
    <property type="entry name" value="Galactokinase"/>
    <property type="match status" value="1"/>
</dbReference>
<comment type="caution">
    <text evidence="14">The sequence shown here is derived from an EMBL/GenBank/DDBJ whole genome shotgun (WGS) entry which is preliminary data.</text>
</comment>
<dbReference type="EMBL" id="VDUX01000008">
    <property type="protein sequence ID" value="TXL57285.1"/>
    <property type="molecule type" value="Genomic_DNA"/>
</dbReference>
<dbReference type="GO" id="GO:0046872">
    <property type="term" value="F:metal ion binding"/>
    <property type="evidence" value="ECO:0007669"/>
    <property type="project" value="UniProtKB-KW"/>
</dbReference>
<evidence type="ECO:0000256" key="3">
    <source>
        <dbReference type="ARBA" id="ARBA00022723"/>
    </source>
</evidence>
<dbReference type="InterPro" id="IPR000705">
    <property type="entry name" value="Galactokinase"/>
</dbReference>
<organism evidence="14 15">
    <name type="scientific">Aeromicrobium terrae</name>
    <dbReference type="NCBI Taxonomy" id="2498846"/>
    <lineage>
        <taxon>Bacteria</taxon>
        <taxon>Bacillati</taxon>
        <taxon>Actinomycetota</taxon>
        <taxon>Actinomycetes</taxon>
        <taxon>Propionibacteriales</taxon>
        <taxon>Nocardioidaceae</taxon>
        <taxon>Aeromicrobium</taxon>
    </lineage>
</organism>
<evidence type="ECO:0000313" key="15">
    <source>
        <dbReference type="Proteomes" id="UP000321571"/>
    </source>
</evidence>
<dbReference type="RefSeq" id="WP_147687553.1">
    <property type="nucleotide sequence ID" value="NZ_VDUX01000008.1"/>
</dbReference>
<dbReference type="Pfam" id="PF10509">
    <property type="entry name" value="GalKase_gal_bdg"/>
    <property type="match status" value="1"/>
</dbReference>
<keyword evidence="4" id="KW-0547">Nucleotide-binding</keyword>
<dbReference type="SUPFAM" id="SSF54211">
    <property type="entry name" value="Ribosomal protein S5 domain 2-like"/>
    <property type="match status" value="1"/>
</dbReference>
<dbReference type="NCBIfam" id="TIGR00131">
    <property type="entry name" value="gal_kin"/>
    <property type="match status" value="1"/>
</dbReference>
<dbReference type="SUPFAM" id="SSF55060">
    <property type="entry name" value="GHMP Kinase, C-terminal domain"/>
    <property type="match status" value="1"/>
</dbReference>
<gene>
    <name evidence="14" type="primary">galK</name>
    <name evidence="14" type="ORF">FHP06_14685</name>
</gene>
<evidence type="ECO:0000256" key="1">
    <source>
        <dbReference type="ARBA" id="ARBA00006566"/>
    </source>
</evidence>
<reference evidence="14 15" key="1">
    <citation type="submission" date="2019-06" db="EMBL/GenBank/DDBJ databases">
        <title>Aeromicrobium sp. nov., isolated from a maize field.</title>
        <authorList>
            <person name="Lin S.-Y."/>
            <person name="Tsai C.-F."/>
            <person name="Young C.-C."/>
        </authorList>
    </citation>
    <scope>NUCLEOTIDE SEQUENCE [LARGE SCALE GENOMIC DNA]</scope>
    <source>
        <strain evidence="14 15">CC-CFT486</strain>
    </source>
</reference>
<evidence type="ECO:0000256" key="2">
    <source>
        <dbReference type="ARBA" id="ARBA00022679"/>
    </source>
</evidence>
<dbReference type="InterPro" id="IPR013750">
    <property type="entry name" value="GHMP_kinase_C_dom"/>
</dbReference>
<name>A0A5C8NEK5_9ACTN</name>
<accession>A0A5C8NEK5</accession>
<evidence type="ECO:0000259" key="11">
    <source>
        <dbReference type="Pfam" id="PF00288"/>
    </source>
</evidence>
<dbReference type="GO" id="GO:0005524">
    <property type="term" value="F:ATP binding"/>
    <property type="evidence" value="ECO:0007669"/>
    <property type="project" value="UniProtKB-UniRule"/>
</dbReference>
<evidence type="ECO:0000256" key="6">
    <source>
        <dbReference type="ARBA" id="ARBA00022840"/>
    </source>
</evidence>